<keyword evidence="2" id="KW-1185">Reference proteome</keyword>
<dbReference type="AlphaFoldDB" id="A0AAV4R4B9"/>
<name>A0AAV4R4B9_CAEEX</name>
<accession>A0AAV4R4B9</accession>
<protein>
    <submittedName>
        <fullName evidence="1">Uncharacterized protein</fullName>
    </submittedName>
</protein>
<comment type="caution">
    <text evidence="1">The sequence shown here is derived from an EMBL/GenBank/DDBJ whole genome shotgun (WGS) entry which is preliminary data.</text>
</comment>
<evidence type="ECO:0000313" key="2">
    <source>
        <dbReference type="Proteomes" id="UP001054945"/>
    </source>
</evidence>
<proteinExistence type="predicted"/>
<gene>
    <name evidence="1" type="ORF">CEXT_141441</name>
</gene>
<sequence length="85" mass="9106">MLNAFSNSHDLDPSSLGTVFLFQSVTVGQYSFILGPFEPTILPPKTIAIPSLVSLAAKCPPAGVPCATFRVLVLLQSRSTNCTYF</sequence>
<reference evidence="1 2" key="1">
    <citation type="submission" date="2021-06" db="EMBL/GenBank/DDBJ databases">
        <title>Caerostris extrusa draft genome.</title>
        <authorList>
            <person name="Kono N."/>
            <person name="Arakawa K."/>
        </authorList>
    </citation>
    <scope>NUCLEOTIDE SEQUENCE [LARGE SCALE GENOMIC DNA]</scope>
</reference>
<evidence type="ECO:0000313" key="1">
    <source>
        <dbReference type="EMBL" id="GIY15161.1"/>
    </source>
</evidence>
<dbReference type="Proteomes" id="UP001054945">
    <property type="component" value="Unassembled WGS sequence"/>
</dbReference>
<organism evidence="1 2">
    <name type="scientific">Caerostris extrusa</name>
    <name type="common">Bark spider</name>
    <name type="synonym">Caerostris bankana</name>
    <dbReference type="NCBI Taxonomy" id="172846"/>
    <lineage>
        <taxon>Eukaryota</taxon>
        <taxon>Metazoa</taxon>
        <taxon>Ecdysozoa</taxon>
        <taxon>Arthropoda</taxon>
        <taxon>Chelicerata</taxon>
        <taxon>Arachnida</taxon>
        <taxon>Araneae</taxon>
        <taxon>Araneomorphae</taxon>
        <taxon>Entelegynae</taxon>
        <taxon>Araneoidea</taxon>
        <taxon>Araneidae</taxon>
        <taxon>Caerostris</taxon>
    </lineage>
</organism>
<dbReference type="EMBL" id="BPLR01007206">
    <property type="protein sequence ID" value="GIY15161.1"/>
    <property type="molecule type" value="Genomic_DNA"/>
</dbReference>